<dbReference type="RefSeq" id="WP_345412956.1">
    <property type="nucleotide sequence ID" value="NZ_BAABHO010000010.1"/>
</dbReference>
<proteinExistence type="predicted"/>
<keyword evidence="3" id="KW-1185">Reference proteome</keyword>
<dbReference type="Pfam" id="PF07883">
    <property type="entry name" value="Cupin_2"/>
    <property type="match status" value="1"/>
</dbReference>
<accession>A0ABP9AR99</accession>
<sequence>MKIVHGRAEGAVTEARGATFTGTVWGDPVLPTTDGTTINSVTFTPGARTYWHHHERGQILIVTAGTGWVCTHGETPQPLTVGDVVWVPPGEQHWHGAGPNSIMTHLATSLGTTTWLDEVSEDEYGQAAR</sequence>
<dbReference type="CDD" id="cd02233">
    <property type="entry name" value="cupin_HNL-like"/>
    <property type="match status" value="1"/>
</dbReference>
<comment type="caution">
    <text evidence="2">The sequence shown here is derived from an EMBL/GenBank/DDBJ whole genome shotgun (WGS) entry which is preliminary data.</text>
</comment>
<dbReference type="Proteomes" id="UP001500928">
    <property type="component" value="Unassembled WGS sequence"/>
</dbReference>
<protein>
    <submittedName>
        <fullName evidence="2">Cupin domain-containing protein</fullName>
    </submittedName>
</protein>
<reference evidence="3" key="1">
    <citation type="journal article" date="2019" name="Int. J. Syst. Evol. Microbiol.">
        <title>The Global Catalogue of Microorganisms (GCM) 10K type strain sequencing project: providing services to taxonomists for standard genome sequencing and annotation.</title>
        <authorList>
            <consortium name="The Broad Institute Genomics Platform"/>
            <consortium name="The Broad Institute Genome Sequencing Center for Infectious Disease"/>
            <person name="Wu L."/>
            <person name="Ma J."/>
        </authorList>
    </citation>
    <scope>NUCLEOTIDE SEQUENCE [LARGE SCALE GENOMIC DNA]</scope>
    <source>
        <strain evidence="3">JCM 17979</strain>
    </source>
</reference>
<dbReference type="PANTHER" id="PTHR43698">
    <property type="entry name" value="RIBD C-TERMINAL DOMAIN CONTAINING PROTEIN"/>
    <property type="match status" value="1"/>
</dbReference>
<evidence type="ECO:0000313" key="3">
    <source>
        <dbReference type="Proteomes" id="UP001500928"/>
    </source>
</evidence>
<evidence type="ECO:0000313" key="2">
    <source>
        <dbReference type="EMBL" id="GAA4784007.1"/>
    </source>
</evidence>
<feature type="domain" description="Cupin type-2" evidence="1">
    <location>
        <begin position="41"/>
        <end position="96"/>
    </location>
</feature>
<gene>
    <name evidence="2" type="ORF">GCM10023200_16930</name>
</gene>
<evidence type="ECO:0000259" key="1">
    <source>
        <dbReference type="Pfam" id="PF07883"/>
    </source>
</evidence>
<dbReference type="Gene3D" id="2.60.120.10">
    <property type="entry name" value="Jelly Rolls"/>
    <property type="match status" value="1"/>
</dbReference>
<organism evidence="2 3">
    <name type="scientific">Actinomycetospora chlora</name>
    <dbReference type="NCBI Taxonomy" id="663608"/>
    <lineage>
        <taxon>Bacteria</taxon>
        <taxon>Bacillati</taxon>
        <taxon>Actinomycetota</taxon>
        <taxon>Actinomycetes</taxon>
        <taxon>Pseudonocardiales</taxon>
        <taxon>Pseudonocardiaceae</taxon>
        <taxon>Actinomycetospora</taxon>
    </lineage>
</organism>
<dbReference type="InterPro" id="IPR047263">
    <property type="entry name" value="HNL-like_cupin"/>
</dbReference>
<dbReference type="PANTHER" id="PTHR43698:SF1">
    <property type="entry name" value="BLL4564 PROTEIN"/>
    <property type="match status" value="1"/>
</dbReference>
<dbReference type="SUPFAM" id="SSF51182">
    <property type="entry name" value="RmlC-like cupins"/>
    <property type="match status" value="1"/>
</dbReference>
<dbReference type="InterPro" id="IPR013096">
    <property type="entry name" value="Cupin_2"/>
</dbReference>
<dbReference type="EMBL" id="BAABHO010000010">
    <property type="protein sequence ID" value="GAA4784007.1"/>
    <property type="molecule type" value="Genomic_DNA"/>
</dbReference>
<name>A0ABP9AR99_9PSEU</name>
<dbReference type="InterPro" id="IPR011051">
    <property type="entry name" value="RmlC_Cupin_sf"/>
</dbReference>
<dbReference type="InterPro" id="IPR014710">
    <property type="entry name" value="RmlC-like_jellyroll"/>
</dbReference>